<dbReference type="EMBL" id="JASCZI010181938">
    <property type="protein sequence ID" value="MED6186487.1"/>
    <property type="molecule type" value="Genomic_DNA"/>
</dbReference>
<evidence type="ECO:0000313" key="1">
    <source>
        <dbReference type="EMBL" id="MED6186487.1"/>
    </source>
</evidence>
<proteinExistence type="predicted"/>
<keyword evidence="2" id="KW-1185">Reference proteome</keyword>
<name>A0ABU6WKV8_9FABA</name>
<accession>A0ABU6WKV8</accession>
<gene>
    <name evidence="1" type="ORF">PIB30_067137</name>
</gene>
<reference evidence="1 2" key="1">
    <citation type="journal article" date="2023" name="Plants (Basel)">
        <title>Bridging the Gap: Combining Genomics and Transcriptomics Approaches to Understand Stylosanthes scabra, an Orphan Legume from the Brazilian Caatinga.</title>
        <authorList>
            <person name="Ferreira-Neto J.R.C."/>
            <person name="da Silva M.D."/>
            <person name="Binneck E."/>
            <person name="de Melo N.F."/>
            <person name="da Silva R.H."/>
            <person name="de Melo A.L.T.M."/>
            <person name="Pandolfi V."/>
            <person name="Bustamante F.O."/>
            <person name="Brasileiro-Vidal A.C."/>
            <person name="Benko-Iseppon A.M."/>
        </authorList>
    </citation>
    <scope>NUCLEOTIDE SEQUENCE [LARGE SCALE GENOMIC DNA]</scope>
    <source>
        <tissue evidence="1">Leaves</tissue>
    </source>
</reference>
<comment type="caution">
    <text evidence="1">The sequence shown here is derived from an EMBL/GenBank/DDBJ whole genome shotgun (WGS) entry which is preliminary data.</text>
</comment>
<evidence type="ECO:0000313" key="2">
    <source>
        <dbReference type="Proteomes" id="UP001341840"/>
    </source>
</evidence>
<sequence length="180" mass="20482">MAPPTQEEIAAADRDIMYWLDNISQIGHNVNTEVKCIISVRRQLVMPLHLRVEPYVERAGLHPMACLGAWFKREVAPRDPFVPHALGRMHCYTRGRCVPAEVPHRWSGNEWVPLRLSRRLCRMGLGDHGESGLRICLIRCPRTVSGTLVRWPLDGSSAFLERSQNDPASICQPPTRRGRE</sequence>
<organism evidence="1 2">
    <name type="scientific">Stylosanthes scabra</name>
    <dbReference type="NCBI Taxonomy" id="79078"/>
    <lineage>
        <taxon>Eukaryota</taxon>
        <taxon>Viridiplantae</taxon>
        <taxon>Streptophyta</taxon>
        <taxon>Embryophyta</taxon>
        <taxon>Tracheophyta</taxon>
        <taxon>Spermatophyta</taxon>
        <taxon>Magnoliopsida</taxon>
        <taxon>eudicotyledons</taxon>
        <taxon>Gunneridae</taxon>
        <taxon>Pentapetalae</taxon>
        <taxon>rosids</taxon>
        <taxon>fabids</taxon>
        <taxon>Fabales</taxon>
        <taxon>Fabaceae</taxon>
        <taxon>Papilionoideae</taxon>
        <taxon>50 kb inversion clade</taxon>
        <taxon>dalbergioids sensu lato</taxon>
        <taxon>Dalbergieae</taxon>
        <taxon>Pterocarpus clade</taxon>
        <taxon>Stylosanthes</taxon>
    </lineage>
</organism>
<dbReference type="Proteomes" id="UP001341840">
    <property type="component" value="Unassembled WGS sequence"/>
</dbReference>
<protein>
    <submittedName>
        <fullName evidence="1">Uncharacterized protein</fullName>
    </submittedName>
</protein>